<comment type="caution">
    <text evidence="2">The sequence shown here is derived from an EMBL/GenBank/DDBJ whole genome shotgun (WGS) entry which is preliminary data.</text>
</comment>
<dbReference type="InterPro" id="IPR013097">
    <property type="entry name" value="Dabb"/>
</dbReference>
<dbReference type="Gene3D" id="3.30.70.100">
    <property type="match status" value="1"/>
</dbReference>
<evidence type="ECO:0000259" key="1">
    <source>
        <dbReference type="PROSITE" id="PS51502"/>
    </source>
</evidence>
<protein>
    <recommendedName>
        <fullName evidence="1">Stress-response A/B barrel domain-containing protein</fullName>
    </recommendedName>
</protein>
<dbReference type="Proteomes" id="UP000286045">
    <property type="component" value="Unassembled WGS sequence"/>
</dbReference>
<name>A0A439D9X2_9PEZI</name>
<keyword evidence="3" id="KW-1185">Reference proteome</keyword>
<gene>
    <name evidence="2" type="ORF">EKO27_g3906</name>
</gene>
<dbReference type="AlphaFoldDB" id="A0A439D9X2"/>
<reference evidence="2 3" key="1">
    <citation type="submission" date="2018-12" db="EMBL/GenBank/DDBJ databases">
        <title>Draft genome sequence of Xylaria grammica IHI A82.</title>
        <authorList>
            <person name="Buettner E."/>
            <person name="Kellner H."/>
        </authorList>
    </citation>
    <scope>NUCLEOTIDE SEQUENCE [LARGE SCALE GENOMIC DNA]</scope>
    <source>
        <strain evidence="2 3">IHI A82</strain>
    </source>
</reference>
<sequence length="105" mass="11475">MTLTRVFTFAIADEAAQEVAVNTFNGFKSTCKKNGADYIVAVHAAKVKVLKDTSGGANWTVYASITFQNEEDANYFAHEDPVNQEIKAKNKELTSSFCVIQGSFA</sequence>
<proteinExistence type="predicted"/>
<accession>A0A439D9X2</accession>
<feature type="domain" description="Stress-response A/B barrel" evidence="1">
    <location>
        <begin position="3"/>
        <end position="102"/>
    </location>
</feature>
<evidence type="ECO:0000313" key="3">
    <source>
        <dbReference type="Proteomes" id="UP000286045"/>
    </source>
</evidence>
<organism evidence="2 3">
    <name type="scientific">Xylaria grammica</name>
    <dbReference type="NCBI Taxonomy" id="363999"/>
    <lineage>
        <taxon>Eukaryota</taxon>
        <taxon>Fungi</taxon>
        <taxon>Dikarya</taxon>
        <taxon>Ascomycota</taxon>
        <taxon>Pezizomycotina</taxon>
        <taxon>Sordariomycetes</taxon>
        <taxon>Xylariomycetidae</taxon>
        <taxon>Xylariales</taxon>
        <taxon>Xylariaceae</taxon>
        <taxon>Xylaria</taxon>
    </lineage>
</organism>
<dbReference type="EMBL" id="RYZI01000087">
    <property type="protein sequence ID" value="RWA11198.1"/>
    <property type="molecule type" value="Genomic_DNA"/>
</dbReference>
<evidence type="ECO:0000313" key="2">
    <source>
        <dbReference type="EMBL" id="RWA11198.1"/>
    </source>
</evidence>
<dbReference type="PROSITE" id="PS51502">
    <property type="entry name" value="S_R_A_B_BARREL"/>
    <property type="match status" value="1"/>
</dbReference>